<dbReference type="InterPro" id="IPR000192">
    <property type="entry name" value="Aminotrans_V_dom"/>
</dbReference>
<keyword evidence="4" id="KW-1185">Reference proteome</keyword>
<dbReference type="Pfam" id="PF00266">
    <property type="entry name" value="Aminotran_5"/>
    <property type="match status" value="1"/>
</dbReference>
<gene>
    <name evidence="3" type="ORF">yc1106_01353</name>
</gene>
<evidence type="ECO:0000313" key="4">
    <source>
        <dbReference type="Proteomes" id="UP001056012"/>
    </source>
</evidence>
<dbReference type="Proteomes" id="UP001056012">
    <property type="component" value="Chromosome 1"/>
</dbReference>
<evidence type="ECO:0000313" key="3">
    <source>
        <dbReference type="EMBL" id="USP74079.1"/>
    </source>
</evidence>
<reference evidence="3" key="1">
    <citation type="submission" date="2021-12" db="EMBL/GenBank/DDBJ databases">
        <title>Curvularia clavata genome.</title>
        <authorList>
            <person name="Cao Y."/>
        </authorList>
    </citation>
    <scope>NUCLEOTIDE SEQUENCE</scope>
    <source>
        <strain evidence="3">Yc1106</strain>
    </source>
</reference>
<evidence type="ECO:0000259" key="2">
    <source>
        <dbReference type="Pfam" id="PF00266"/>
    </source>
</evidence>
<proteinExistence type="predicted"/>
<dbReference type="InterPro" id="IPR015424">
    <property type="entry name" value="PyrdxlP-dep_Trfase"/>
</dbReference>
<dbReference type="AlphaFoldDB" id="A0A9Q9DPX0"/>
<dbReference type="OrthoDB" id="5978656at2759"/>
<name>A0A9Q9DPX0_CURCL</name>
<protein>
    <recommendedName>
        <fullName evidence="2">Aminotransferase class V domain-containing protein</fullName>
    </recommendedName>
</protein>
<dbReference type="VEuPathDB" id="FungiDB:yc1106_01353"/>
<sequence>MTIKKPPHPPFGRSMRSQQFQFAPTYIPLNHGSFGTHPTPVREAHYALQTTAIERPDKFVSFTTYPLLAKSRSQIAPLLGVHQDEVVFVPNATTGVNTVLRNIKFEPDDVVVSFSTVYPACEKTVASIGDFLPVKLEKVDLVYPIEDEAILEAFKEKVKSLRGDGKRVKLAMFDTVSSFPGARLPWEQLVEICKEMEILSLIDGAHGIGMLDLTHLGKVSPDFFVSNCHKWLYTPRACAVFHVPFRNQHLIRTSLPTSHGYQFPHRPENTLGRSAFIFLFDYVATMDYTPYLCIPAALEFRTQVCGGEAKIREYCYDIARKGGEVVAEILGTSILTTKSETMRQCAFANVELPIVFKKKEEVDSSKGELDIDDAVKVAAWIKRTAAMEKDTYFQTALHAGKLWVRLSGQIYLEEDDFKWAAPRLLELCERAKKGEASTFEAPKLTHGDEQTAAVIEG</sequence>
<accession>A0A9Q9DPX0</accession>
<dbReference type="PANTHER" id="PTHR43092">
    <property type="entry name" value="L-CYSTEINE DESULFHYDRASE"/>
    <property type="match status" value="1"/>
</dbReference>
<dbReference type="SUPFAM" id="SSF53383">
    <property type="entry name" value="PLP-dependent transferases"/>
    <property type="match status" value="1"/>
</dbReference>
<dbReference type="PANTHER" id="PTHR43092:SF2">
    <property type="entry name" value="HERCYNYLCYSTEINE SULFOXIDE LYASE"/>
    <property type="match status" value="1"/>
</dbReference>
<dbReference type="Gene3D" id="3.40.640.10">
    <property type="entry name" value="Type I PLP-dependent aspartate aminotransferase-like (Major domain)"/>
    <property type="match status" value="1"/>
</dbReference>
<feature type="domain" description="Aminotransferase class V" evidence="2">
    <location>
        <begin position="63"/>
        <end position="236"/>
    </location>
</feature>
<dbReference type="InterPro" id="IPR015421">
    <property type="entry name" value="PyrdxlP-dep_Trfase_major"/>
</dbReference>
<keyword evidence="1" id="KW-0663">Pyridoxal phosphate</keyword>
<dbReference type="EMBL" id="CP089274">
    <property type="protein sequence ID" value="USP74079.1"/>
    <property type="molecule type" value="Genomic_DNA"/>
</dbReference>
<evidence type="ECO:0000256" key="1">
    <source>
        <dbReference type="ARBA" id="ARBA00022898"/>
    </source>
</evidence>
<organism evidence="3 4">
    <name type="scientific">Curvularia clavata</name>
    <dbReference type="NCBI Taxonomy" id="95742"/>
    <lineage>
        <taxon>Eukaryota</taxon>
        <taxon>Fungi</taxon>
        <taxon>Dikarya</taxon>
        <taxon>Ascomycota</taxon>
        <taxon>Pezizomycotina</taxon>
        <taxon>Dothideomycetes</taxon>
        <taxon>Pleosporomycetidae</taxon>
        <taxon>Pleosporales</taxon>
        <taxon>Pleosporineae</taxon>
        <taxon>Pleosporaceae</taxon>
        <taxon>Curvularia</taxon>
    </lineage>
</organism>